<dbReference type="Pfam" id="PF01935">
    <property type="entry name" value="DUF87"/>
    <property type="match status" value="1"/>
</dbReference>
<sequence>MSARKLTQQFYQWEQRGRGWHLFGEPVQLEPVFEPFFGHYAESEIIDDGVRLSWWHKVLPGQHATTETSIDPSPPVVEAYSCPSDGESVVYTVALSKQYAASPAGAEQLLTMLALSQKPVSFELVATHQRAVLQFACQADNEYWLTTQLRAYLPDCTVIKSGEDALVALLEEPGPASITDFGIAEEFMRPIGTYDGKGYDPYAALFGMIEHLGEAEAVALQVLFCGTCNAWAESILKSVSDSEGGSFFYDAPEMPALAREKSARPLAAAAIRLITCADTEGHAATLMRHATMAVQQSSRSPYNSLSPLGHEEYDFETRMQDIAARRSHRLGMLLNVRELATFAHIPSSWLSRKLLASSRATKRAPGHLRDSSYMLGINEHHGETAAVGIDVEQRCRHMHILGASGTGKSTLLHSLIFQDMQEGMGCCVLDPHGDLIESVLKSVPDERIGDVVLIDPSDAEHPVGFNILSANSDLERELLASDLVALFRRFSTSWGDNLHSVLANAIMAFLYNSKPGHLGDLRKFLIEKAYRETVLSTCTDEELRYYWRVEYPLLKTSSIGSILTRLDSFLRPRVIRNMVCQHRGLDFGALMDGRKIILVKLPQGLMGEENSYLLGACIVAKLQQCAMARQQQTASERVPFFCYIDEFHHFVTQSMASMLTGTRKYAFGLVLANQNMEQLRRFDDAVVSSVLGLGTRICFRLTDTDARRMQEGFSGFVAEDLQNLGVGEAIARVNTADSDFSLTVVPMEYDFCNTESIVSLSRGKYGVPVAPVSYTAPEETVTESRVSEPLPSLPPQQKERDELASSEHEGEATDAARHLTGQRELQEHRYLQNAIKAMAEQHGYRASIEVPTVDGKGLVDVVLEKGGERIAVEVSVTTTAEWEIHNIQKCLREGFSKVVVCSNSLSKLQAIRRKMQESVSAGISTHISIITEDELQSLFTPLPEPQENTSLMKGYRVKITYDDKANDPAKREIIKRIIRGRRA</sequence>
<dbReference type="EMBL" id="JADFFM010000002">
    <property type="protein sequence ID" value="MBE9668230.1"/>
    <property type="molecule type" value="Genomic_DNA"/>
</dbReference>
<dbReference type="RefSeq" id="WP_194107645.1">
    <property type="nucleotide sequence ID" value="NZ_JADFFM010000002.1"/>
</dbReference>
<dbReference type="PANTHER" id="PTHR30121">
    <property type="entry name" value="UNCHARACTERIZED PROTEIN YJGR-RELATED"/>
    <property type="match status" value="1"/>
</dbReference>
<dbReference type="InterPro" id="IPR051162">
    <property type="entry name" value="T4SS_component"/>
</dbReference>
<dbReference type="InterPro" id="IPR027417">
    <property type="entry name" value="P-loop_NTPase"/>
</dbReference>
<dbReference type="PANTHER" id="PTHR30121:SF11">
    <property type="entry name" value="AAA+ ATPASE DOMAIN-CONTAINING PROTEIN"/>
    <property type="match status" value="1"/>
</dbReference>
<feature type="region of interest" description="Disordered" evidence="1">
    <location>
        <begin position="776"/>
        <end position="814"/>
    </location>
</feature>
<dbReference type="SUPFAM" id="SSF52540">
    <property type="entry name" value="P-loop containing nucleoside triphosphate hydrolases"/>
    <property type="match status" value="1"/>
</dbReference>
<dbReference type="Gene3D" id="3.40.50.300">
    <property type="entry name" value="P-loop containing nucleotide triphosphate hydrolases"/>
    <property type="match status" value="2"/>
</dbReference>
<dbReference type="GO" id="GO:0003677">
    <property type="term" value="F:DNA binding"/>
    <property type="evidence" value="ECO:0007669"/>
    <property type="project" value="UniProtKB-KW"/>
</dbReference>
<accession>A0ABR9XMJ0</accession>
<evidence type="ECO:0000313" key="4">
    <source>
        <dbReference type="Proteomes" id="UP000632774"/>
    </source>
</evidence>
<evidence type="ECO:0000256" key="1">
    <source>
        <dbReference type="SAM" id="MobiDB-lite"/>
    </source>
</evidence>
<keyword evidence="3" id="KW-0238">DNA-binding</keyword>
<protein>
    <submittedName>
        <fullName evidence="3">Type IV secretion system DNA-binding domain-containing protein</fullName>
    </submittedName>
</protein>
<organism evidence="3 4">
    <name type="scientific">Mucilaginibacter boryungensis</name>
    <dbReference type="NCBI Taxonomy" id="768480"/>
    <lineage>
        <taxon>Bacteria</taxon>
        <taxon>Pseudomonadati</taxon>
        <taxon>Bacteroidota</taxon>
        <taxon>Sphingobacteriia</taxon>
        <taxon>Sphingobacteriales</taxon>
        <taxon>Sphingobacteriaceae</taxon>
        <taxon>Mucilaginibacter</taxon>
    </lineage>
</organism>
<reference evidence="3 4" key="1">
    <citation type="submission" date="2020-10" db="EMBL/GenBank/DDBJ databases">
        <title>Mucilaginibacter mali sp. nov., isolated from rhizosphere soil of apple orchard.</title>
        <authorList>
            <person name="Lee J.-S."/>
            <person name="Kim H.S."/>
            <person name="Kim J.-S."/>
        </authorList>
    </citation>
    <scope>NUCLEOTIDE SEQUENCE [LARGE SCALE GENOMIC DNA]</scope>
    <source>
        <strain evidence="3 4">KCTC 23157</strain>
    </source>
</reference>
<dbReference type="Proteomes" id="UP000632774">
    <property type="component" value="Unassembled WGS sequence"/>
</dbReference>
<evidence type="ECO:0000259" key="2">
    <source>
        <dbReference type="Pfam" id="PF01935"/>
    </source>
</evidence>
<evidence type="ECO:0000313" key="3">
    <source>
        <dbReference type="EMBL" id="MBE9668230.1"/>
    </source>
</evidence>
<feature type="compositionally biased region" description="Basic and acidic residues" evidence="1">
    <location>
        <begin position="797"/>
        <end position="814"/>
    </location>
</feature>
<feature type="domain" description="Helicase HerA central" evidence="2">
    <location>
        <begin position="385"/>
        <end position="437"/>
    </location>
</feature>
<name>A0ABR9XMJ0_9SPHI</name>
<gene>
    <name evidence="3" type="ORF">IRJ18_17805</name>
</gene>
<keyword evidence="4" id="KW-1185">Reference proteome</keyword>
<comment type="caution">
    <text evidence="3">The sequence shown here is derived from an EMBL/GenBank/DDBJ whole genome shotgun (WGS) entry which is preliminary data.</text>
</comment>
<dbReference type="InterPro" id="IPR002789">
    <property type="entry name" value="HerA_central"/>
</dbReference>
<proteinExistence type="predicted"/>